<feature type="transmembrane region" description="Helical" evidence="1">
    <location>
        <begin position="40"/>
        <end position="63"/>
    </location>
</feature>
<evidence type="ECO:0000313" key="3">
    <source>
        <dbReference type="Proteomes" id="UP000184048"/>
    </source>
</evidence>
<dbReference type="EMBL" id="FQUU01000007">
    <property type="protein sequence ID" value="SHF22083.1"/>
    <property type="molecule type" value="Genomic_DNA"/>
</dbReference>
<accession>A0A1M4ZVK0</accession>
<dbReference type="OrthoDB" id="794624at2"/>
<name>A0A1M4ZVK0_9BACT</name>
<protein>
    <recommendedName>
        <fullName evidence="4">Membrane protein DedA, SNARE-associated domain</fullName>
    </recommendedName>
</protein>
<keyword evidence="3" id="KW-1185">Reference proteome</keyword>
<dbReference type="AlphaFoldDB" id="A0A1M4ZVK0"/>
<organism evidence="2 3">
    <name type="scientific">Flavisolibacter ginsengisoli DSM 18119</name>
    <dbReference type="NCBI Taxonomy" id="1121884"/>
    <lineage>
        <taxon>Bacteria</taxon>
        <taxon>Pseudomonadati</taxon>
        <taxon>Bacteroidota</taxon>
        <taxon>Chitinophagia</taxon>
        <taxon>Chitinophagales</taxon>
        <taxon>Chitinophagaceae</taxon>
        <taxon>Flavisolibacter</taxon>
    </lineage>
</organism>
<dbReference type="RefSeq" id="WP_072835283.1">
    <property type="nucleotide sequence ID" value="NZ_FQUU01000007.1"/>
</dbReference>
<keyword evidence="1" id="KW-0472">Membrane</keyword>
<sequence length="196" mass="22286">MLVYFFVFLFSLLVDLIPFIGPPAWTVMVFLYLKYDLNIWVVLVCGVVGSAIGRYLFALYIPYISSKVLNARKETDLHYLGDKLSGNKWRTQAFVLFYTLIPVPSSPLFTVAGLAKIHPIRIIPAFFAGKFISDAIMVNAGKYAAVNIDNILKGFFSIKALMASIGGVSLLFFILFIDWRILLQHKRFKLNFSIWK</sequence>
<keyword evidence="1" id="KW-0812">Transmembrane</keyword>
<dbReference type="Proteomes" id="UP000184048">
    <property type="component" value="Unassembled WGS sequence"/>
</dbReference>
<feature type="transmembrane region" description="Helical" evidence="1">
    <location>
        <begin position="160"/>
        <end position="183"/>
    </location>
</feature>
<reference evidence="2 3" key="1">
    <citation type="submission" date="2016-11" db="EMBL/GenBank/DDBJ databases">
        <authorList>
            <person name="Jaros S."/>
            <person name="Januszkiewicz K."/>
            <person name="Wedrychowicz H."/>
        </authorList>
    </citation>
    <scope>NUCLEOTIDE SEQUENCE [LARGE SCALE GENOMIC DNA]</scope>
    <source>
        <strain evidence="2 3">DSM 18119</strain>
    </source>
</reference>
<feature type="transmembrane region" description="Helical" evidence="1">
    <location>
        <begin position="6"/>
        <end position="33"/>
    </location>
</feature>
<proteinExistence type="predicted"/>
<feature type="transmembrane region" description="Helical" evidence="1">
    <location>
        <begin position="93"/>
        <end position="115"/>
    </location>
</feature>
<gene>
    <name evidence="2" type="ORF">SAMN02745131_02097</name>
</gene>
<evidence type="ECO:0000256" key="1">
    <source>
        <dbReference type="SAM" id="Phobius"/>
    </source>
</evidence>
<keyword evidence="1" id="KW-1133">Transmembrane helix</keyword>
<evidence type="ECO:0000313" key="2">
    <source>
        <dbReference type="EMBL" id="SHF22083.1"/>
    </source>
</evidence>
<evidence type="ECO:0008006" key="4">
    <source>
        <dbReference type="Google" id="ProtNLM"/>
    </source>
</evidence>